<dbReference type="OrthoDB" id="9779074at2"/>
<keyword evidence="3" id="KW-0804">Transcription</keyword>
<dbReference type="InterPro" id="IPR009057">
    <property type="entry name" value="Homeodomain-like_sf"/>
</dbReference>
<evidence type="ECO:0000313" key="6">
    <source>
        <dbReference type="Proteomes" id="UP000075615"/>
    </source>
</evidence>
<organism evidence="5 6">
    <name type="scientific">Roseivirga echinicomitans</name>
    <dbReference type="NCBI Taxonomy" id="296218"/>
    <lineage>
        <taxon>Bacteria</taxon>
        <taxon>Pseudomonadati</taxon>
        <taxon>Bacteroidota</taxon>
        <taxon>Cytophagia</taxon>
        <taxon>Cytophagales</taxon>
        <taxon>Roseivirgaceae</taxon>
        <taxon>Roseivirga</taxon>
    </lineage>
</organism>
<reference evidence="5 6" key="1">
    <citation type="submission" date="2016-01" db="EMBL/GenBank/DDBJ databases">
        <title>Genome sequencing of Roseivirga echinicomitans KMM 6058.</title>
        <authorList>
            <person name="Selvaratnam C."/>
            <person name="Thevarajoo S."/>
            <person name="Goh K.M."/>
            <person name="Ee R."/>
            <person name="Chan K.-G."/>
            <person name="Chong C.S."/>
        </authorList>
    </citation>
    <scope>NUCLEOTIDE SEQUENCE [LARGE SCALE GENOMIC DNA]</scope>
    <source>
        <strain evidence="5 6">KMM 6058</strain>
    </source>
</reference>
<dbReference type="Proteomes" id="UP000075615">
    <property type="component" value="Unassembled WGS sequence"/>
</dbReference>
<evidence type="ECO:0000256" key="3">
    <source>
        <dbReference type="ARBA" id="ARBA00023163"/>
    </source>
</evidence>
<evidence type="ECO:0000256" key="1">
    <source>
        <dbReference type="ARBA" id="ARBA00023015"/>
    </source>
</evidence>
<dbReference type="InterPro" id="IPR018060">
    <property type="entry name" value="HTH_AraC"/>
</dbReference>
<keyword evidence="2" id="KW-0238">DNA-binding</keyword>
<dbReference type="SUPFAM" id="SSF46689">
    <property type="entry name" value="Homeodomain-like"/>
    <property type="match status" value="2"/>
</dbReference>
<dbReference type="EMBL" id="LRDB01000007">
    <property type="protein sequence ID" value="KYG80778.1"/>
    <property type="molecule type" value="Genomic_DNA"/>
</dbReference>
<evidence type="ECO:0000313" key="5">
    <source>
        <dbReference type="EMBL" id="KYG80778.1"/>
    </source>
</evidence>
<dbReference type="InterPro" id="IPR009594">
    <property type="entry name" value="Tscrpt_reg_HTH_AraC_N"/>
</dbReference>
<dbReference type="PANTHER" id="PTHR43280:SF28">
    <property type="entry name" value="HTH-TYPE TRANSCRIPTIONAL ACTIVATOR RHAS"/>
    <property type="match status" value="1"/>
</dbReference>
<dbReference type="STRING" id="296218.AWN68_16860"/>
<keyword evidence="1" id="KW-0805">Transcription regulation</keyword>
<dbReference type="Gene3D" id="1.10.10.60">
    <property type="entry name" value="Homeodomain-like"/>
    <property type="match status" value="2"/>
</dbReference>
<dbReference type="RefSeq" id="WP_068413661.1">
    <property type="nucleotide sequence ID" value="NZ_LRDB01000007.1"/>
</dbReference>
<accession>A0A150XPV0</accession>
<name>A0A150XPV0_9BACT</name>
<dbReference type="AlphaFoldDB" id="A0A150XPV0"/>
<evidence type="ECO:0000259" key="4">
    <source>
        <dbReference type="PROSITE" id="PS01124"/>
    </source>
</evidence>
<dbReference type="GO" id="GO:0003700">
    <property type="term" value="F:DNA-binding transcription factor activity"/>
    <property type="evidence" value="ECO:0007669"/>
    <property type="project" value="InterPro"/>
</dbReference>
<dbReference type="SMART" id="SM00342">
    <property type="entry name" value="HTH_ARAC"/>
    <property type="match status" value="1"/>
</dbReference>
<protein>
    <submittedName>
        <fullName evidence="5">AraC family transcriptional regulator</fullName>
    </submittedName>
</protein>
<feature type="domain" description="HTH araC/xylS-type" evidence="4">
    <location>
        <begin position="203"/>
        <end position="301"/>
    </location>
</feature>
<dbReference type="PANTHER" id="PTHR43280">
    <property type="entry name" value="ARAC-FAMILY TRANSCRIPTIONAL REGULATOR"/>
    <property type="match status" value="1"/>
</dbReference>
<dbReference type="Pfam" id="PF12833">
    <property type="entry name" value="HTH_18"/>
    <property type="match status" value="1"/>
</dbReference>
<dbReference type="Pfam" id="PF06719">
    <property type="entry name" value="AraC_N"/>
    <property type="match status" value="1"/>
</dbReference>
<sequence>MERLLQKHKRERKLTTLVENYTVYNSAYSELNIFETHQAAEKVSLTFDYPVLASMLTGKKVMHLEDMTSFDFFPGESVVIPSGKKMLIDFPEATRKTPTQCLALTIDPSKINEVVDSFNEMTIIDLQENGNWNLTENSFHLDNHKGIQQLVDRLVYTFTEDHTSKDIFIDGIIKELIIRLLQSKARNSLLESTENFLSDHRIAYAIGYIKAHLTENISIDKLVDKACMSKSHFFKIFKNTLGISPIDYITCERIKLSKKLIKSTNHQISEIAYLSGFNNPSYFTKKFKEYELITPGEFKHILSTKSRIIH</sequence>
<comment type="caution">
    <text evidence="5">The sequence shown here is derived from an EMBL/GenBank/DDBJ whole genome shotgun (WGS) entry which is preliminary data.</text>
</comment>
<dbReference type="PROSITE" id="PS01124">
    <property type="entry name" value="HTH_ARAC_FAMILY_2"/>
    <property type="match status" value="1"/>
</dbReference>
<evidence type="ECO:0000256" key="2">
    <source>
        <dbReference type="ARBA" id="ARBA00023125"/>
    </source>
</evidence>
<gene>
    <name evidence="5" type="ORF">AWN68_16860</name>
</gene>
<dbReference type="GO" id="GO:0043565">
    <property type="term" value="F:sequence-specific DNA binding"/>
    <property type="evidence" value="ECO:0007669"/>
    <property type="project" value="InterPro"/>
</dbReference>
<proteinExistence type="predicted"/>
<keyword evidence="6" id="KW-1185">Reference proteome</keyword>